<dbReference type="GO" id="GO:0008168">
    <property type="term" value="F:methyltransferase activity"/>
    <property type="evidence" value="ECO:0007669"/>
    <property type="project" value="UniProtKB-KW"/>
</dbReference>
<dbReference type="Proteomes" id="UP000076154">
    <property type="component" value="Unassembled WGS sequence"/>
</dbReference>
<comment type="caution">
    <text evidence="1">The sequence shown here is derived from an EMBL/GenBank/DDBJ whole genome shotgun (WGS) entry which is preliminary data.</text>
</comment>
<dbReference type="SUPFAM" id="SSF53335">
    <property type="entry name" value="S-adenosyl-L-methionine-dependent methyltransferases"/>
    <property type="match status" value="1"/>
</dbReference>
<dbReference type="InterPro" id="IPR050723">
    <property type="entry name" value="CFA/CMAS"/>
</dbReference>
<dbReference type="AlphaFoldDB" id="A0A369J4V0"/>
<dbReference type="Pfam" id="PF02353">
    <property type="entry name" value="CMAS"/>
    <property type="match status" value="1"/>
</dbReference>
<reference evidence="1" key="1">
    <citation type="submission" date="2018-04" db="EMBL/GenBank/DDBJ databases">
        <title>Whole genome sequencing of Hypsizygus marmoreus.</title>
        <authorList>
            <person name="Choi I.-G."/>
            <person name="Min B."/>
            <person name="Kim J.-G."/>
            <person name="Kim S."/>
            <person name="Oh Y.-L."/>
            <person name="Kong W.-S."/>
            <person name="Park H."/>
            <person name="Jeong J."/>
            <person name="Song E.-S."/>
        </authorList>
    </citation>
    <scope>NUCLEOTIDE SEQUENCE [LARGE SCALE GENOMIC DNA]</scope>
    <source>
        <strain evidence="1">51987-8</strain>
    </source>
</reference>
<keyword evidence="1" id="KW-0489">Methyltransferase</keyword>
<sequence>MENIQHCTYQITDYFFIPSLFFAITTDPERPGRPCSKTQRKAKLGKFIVPGLLSEFKYIETPNLYHARRGIMLSWLENWLNSAQQLIAQSQWNPLQRLAKNTILSLLGKITRGQLTIESANQVHEFGKPFILDVDGFARTLSAKVKVIEESFWVRLFLHPEFGFADAFMLGEIEVESLNDAFRIFVLNRKVMGELSTVVSPLIRGLGYISNFRLANGLPGSKSNISAHYDLPTDVFGAFLSCDMTYSCAIFDDDAKGPVGDLIEKRPIAPPLQNYNDPRTIPLDDLERGQFNKLHLVARRARIKEGSRVLEIGCGWGSFAILAAGTYGAMVDALTISDVQKVAVDENVKAAGLSDVITVHVMDYRQMPPSFFHAYDAVVSIGVMEHVGIEFMQGWFEKMAWAMKEEGAFKVFTMSTVPDTRWDLYSTEVDFVRKYIYPGGQLSSVKTLVNDIAAAGLNVDTIENIGPHYSRTAREWGYRFERNFESHIKPALLRDYPHLTPEDLIIFRRKWEYYFAYTEAGFALRNISDHVFTLTREANLNV</sequence>
<dbReference type="EMBL" id="LUEZ02000146">
    <property type="protein sequence ID" value="RDB15647.1"/>
    <property type="molecule type" value="Genomic_DNA"/>
</dbReference>
<evidence type="ECO:0000313" key="2">
    <source>
        <dbReference type="Proteomes" id="UP000076154"/>
    </source>
</evidence>
<protein>
    <submittedName>
        <fullName evidence="1">Tuberculostearic acid methyltransferase UfaA1</fullName>
    </submittedName>
</protein>
<dbReference type="InParanoid" id="A0A369J4V0"/>
<accession>A0A369J4V0</accession>
<dbReference type="STRING" id="39966.A0A369J4V0"/>
<dbReference type="CDD" id="cd02440">
    <property type="entry name" value="AdoMet_MTases"/>
    <property type="match status" value="1"/>
</dbReference>
<dbReference type="PANTHER" id="PTHR43667">
    <property type="entry name" value="CYCLOPROPANE-FATTY-ACYL-PHOSPHOLIPID SYNTHASE"/>
    <property type="match status" value="1"/>
</dbReference>
<dbReference type="Gene3D" id="3.40.50.150">
    <property type="entry name" value="Vaccinia Virus protein VP39"/>
    <property type="match status" value="1"/>
</dbReference>
<proteinExistence type="predicted"/>
<keyword evidence="1" id="KW-0808">Transferase</keyword>
<evidence type="ECO:0000313" key="1">
    <source>
        <dbReference type="EMBL" id="RDB15647.1"/>
    </source>
</evidence>
<dbReference type="PANTHER" id="PTHR43667:SF2">
    <property type="entry name" value="FATTY ACID C-METHYL TRANSFERASE"/>
    <property type="match status" value="1"/>
</dbReference>
<dbReference type="InterPro" id="IPR029063">
    <property type="entry name" value="SAM-dependent_MTases_sf"/>
</dbReference>
<name>A0A369J4V0_HYPMA</name>
<gene>
    <name evidence="1" type="primary">ufaA1_0</name>
    <name evidence="1" type="ORF">Hypma_004026</name>
</gene>
<dbReference type="GO" id="GO:0032259">
    <property type="term" value="P:methylation"/>
    <property type="evidence" value="ECO:0007669"/>
    <property type="project" value="UniProtKB-KW"/>
</dbReference>
<dbReference type="OrthoDB" id="8300214at2759"/>
<organism evidence="1 2">
    <name type="scientific">Hypsizygus marmoreus</name>
    <name type="common">White beech mushroom</name>
    <name type="synonym">Agaricus marmoreus</name>
    <dbReference type="NCBI Taxonomy" id="39966"/>
    <lineage>
        <taxon>Eukaryota</taxon>
        <taxon>Fungi</taxon>
        <taxon>Dikarya</taxon>
        <taxon>Basidiomycota</taxon>
        <taxon>Agaricomycotina</taxon>
        <taxon>Agaricomycetes</taxon>
        <taxon>Agaricomycetidae</taxon>
        <taxon>Agaricales</taxon>
        <taxon>Tricholomatineae</taxon>
        <taxon>Lyophyllaceae</taxon>
        <taxon>Hypsizygus</taxon>
    </lineage>
</organism>
<keyword evidence="2" id="KW-1185">Reference proteome</keyword>